<keyword evidence="6 9" id="KW-1133">Transmembrane helix</keyword>
<dbReference type="InterPro" id="IPR007387">
    <property type="entry name" value="TRAP_DctQ"/>
</dbReference>
<name>A0A8J2XJR9_9MICO</name>
<feature type="transmembrane region" description="Helical" evidence="9">
    <location>
        <begin position="125"/>
        <end position="149"/>
    </location>
</feature>
<keyword evidence="7 9" id="KW-0472">Membrane</keyword>
<comment type="subcellular location">
    <subcellularLocation>
        <location evidence="1">Cell inner membrane</location>
        <topology evidence="1">Multi-pass membrane protein</topology>
    </subcellularLocation>
</comment>
<comment type="caution">
    <text evidence="11">The sequence shown here is derived from an EMBL/GenBank/DDBJ whole genome shotgun (WGS) entry which is preliminary data.</text>
</comment>
<evidence type="ECO:0000256" key="8">
    <source>
        <dbReference type="ARBA" id="ARBA00038436"/>
    </source>
</evidence>
<organism evidence="11 12">
    <name type="scientific">Sediminivirga luteola</name>
    <dbReference type="NCBI Taxonomy" id="1774748"/>
    <lineage>
        <taxon>Bacteria</taxon>
        <taxon>Bacillati</taxon>
        <taxon>Actinomycetota</taxon>
        <taxon>Actinomycetes</taxon>
        <taxon>Micrococcales</taxon>
        <taxon>Brevibacteriaceae</taxon>
        <taxon>Sediminivirga</taxon>
    </lineage>
</organism>
<proteinExistence type="inferred from homology"/>
<dbReference type="Proteomes" id="UP000616114">
    <property type="component" value="Unassembled WGS sequence"/>
</dbReference>
<evidence type="ECO:0000256" key="2">
    <source>
        <dbReference type="ARBA" id="ARBA00022448"/>
    </source>
</evidence>
<dbReference type="GO" id="GO:0015740">
    <property type="term" value="P:C4-dicarboxylate transport"/>
    <property type="evidence" value="ECO:0007669"/>
    <property type="project" value="TreeGrafter"/>
</dbReference>
<keyword evidence="12" id="KW-1185">Reference proteome</keyword>
<dbReference type="GO" id="GO:0022857">
    <property type="term" value="F:transmembrane transporter activity"/>
    <property type="evidence" value="ECO:0007669"/>
    <property type="project" value="TreeGrafter"/>
</dbReference>
<evidence type="ECO:0000256" key="4">
    <source>
        <dbReference type="ARBA" id="ARBA00022519"/>
    </source>
</evidence>
<evidence type="ECO:0000256" key="9">
    <source>
        <dbReference type="SAM" id="Phobius"/>
    </source>
</evidence>
<evidence type="ECO:0000256" key="3">
    <source>
        <dbReference type="ARBA" id="ARBA00022475"/>
    </source>
</evidence>
<evidence type="ECO:0000313" key="11">
    <source>
        <dbReference type="EMBL" id="GGA22009.1"/>
    </source>
</evidence>
<feature type="transmembrane region" description="Helical" evidence="9">
    <location>
        <begin position="12"/>
        <end position="33"/>
    </location>
</feature>
<keyword evidence="4" id="KW-0997">Cell inner membrane</keyword>
<dbReference type="PANTHER" id="PTHR35011">
    <property type="entry name" value="2,3-DIKETO-L-GULONATE TRAP TRANSPORTER SMALL PERMEASE PROTEIN YIAM"/>
    <property type="match status" value="1"/>
</dbReference>
<keyword evidence="2" id="KW-0813">Transport</keyword>
<evidence type="ECO:0000256" key="7">
    <source>
        <dbReference type="ARBA" id="ARBA00023136"/>
    </source>
</evidence>
<evidence type="ECO:0000256" key="6">
    <source>
        <dbReference type="ARBA" id="ARBA00022989"/>
    </source>
</evidence>
<feature type="domain" description="Tripartite ATP-independent periplasmic transporters DctQ component" evidence="10">
    <location>
        <begin position="21"/>
        <end position="150"/>
    </location>
</feature>
<evidence type="ECO:0000313" key="12">
    <source>
        <dbReference type="Proteomes" id="UP000616114"/>
    </source>
</evidence>
<dbReference type="AlphaFoldDB" id="A0A8J2XJR9"/>
<evidence type="ECO:0000256" key="1">
    <source>
        <dbReference type="ARBA" id="ARBA00004429"/>
    </source>
</evidence>
<reference evidence="11" key="1">
    <citation type="journal article" date="2014" name="Int. J. Syst. Evol. Microbiol.">
        <title>Complete genome sequence of Corynebacterium casei LMG S-19264T (=DSM 44701T), isolated from a smear-ripened cheese.</title>
        <authorList>
            <consortium name="US DOE Joint Genome Institute (JGI-PGF)"/>
            <person name="Walter F."/>
            <person name="Albersmeier A."/>
            <person name="Kalinowski J."/>
            <person name="Ruckert C."/>
        </authorList>
    </citation>
    <scope>NUCLEOTIDE SEQUENCE</scope>
    <source>
        <strain evidence="11">CGMCC 1.12785</strain>
    </source>
</reference>
<reference evidence="11" key="2">
    <citation type="submission" date="2020-09" db="EMBL/GenBank/DDBJ databases">
        <authorList>
            <person name="Sun Q."/>
            <person name="Zhou Y."/>
        </authorList>
    </citation>
    <scope>NUCLEOTIDE SEQUENCE</scope>
    <source>
        <strain evidence="11">CGMCC 1.12785</strain>
    </source>
</reference>
<dbReference type="Pfam" id="PF04290">
    <property type="entry name" value="DctQ"/>
    <property type="match status" value="1"/>
</dbReference>
<dbReference type="InterPro" id="IPR055348">
    <property type="entry name" value="DctQ"/>
</dbReference>
<protein>
    <recommendedName>
        <fullName evidence="10">Tripartite ATP-independent periplasmic transporters DctQ component domain-containing protein</fullName>
    </recommendedName>
</protein>
<dbReference type="EMBL" id="BMFY01000012">
    <property type="protein sequence ID" value="GGA22009.1"/>
    <property type="molecule type" value="Genomic_DNA"/>
</dbReference>
<evidence type="ECO:0000259" key="10">
    <source>
        <dbReference type="Pfam" id="PF04290"/>
    </source>
</evidence>
<accession>A0A8J2XJR9</accession>
<evidence type="ECO:0000256" key="5">
    <source>
        <dbReference type="ARBA" id="ARBA00022692"/>
    </source>
</evidence>
<comment type="similarity">
    <text evidence="8">Belongs to the TRAP transporter small permease family.</text>
</comment>
<feature type="transmembrane region" description="Helical" evidence="9">
    <location>
        <begin position="45"/>
        <end position="64"/>
    </location>
</feature>
<keyword evidence="3" id="KW-1003">Cell membrane</keyword>
<keyword evidence="5 9" id="KW-0812">Transmembrane</keyword>
<dbReference type="PANTHER" id="PTHR35011:SF2">
    <property type="entry name" value="2,3-DIKETO-L-GULONATE TRAP TRANSPORTER SMALL PERMEASE PROTEIN YIAM"/>
    <property type="match status" value="1"/>
</dbReference>
<dbReference type="GO" id="GO:0005886">
    <property type="term" value="C:plasma membrane"/>
    <property type="evidence" value="ECO:0007669"/>
    <property type="project" value="UniProtKB-SubCell"/>
</dbReference>
<feature type="transmembrane region" description="Helical" evidence="9">
    <location>
        <begin position="84"/>
        <end position="105"/>
    </location>
</feature>
<sequence>MFDTILTRLENTLIVAAFGTITVLSFVNVVSRYLLHGSMSFTTELVINLAVLLTMVGAAAGVRLGTHPGFEVLPTISRGALRTVLVALITLATLAFFLMFLWLGLEMVSRQMATGRLTPALHWPQWVFSLALPAGAALGAIRAVQVAVVQVNRVRKEEAS</sequence>
<dbReference type="RefSeq" id="WP_188551352.1">
    <property type="nucleotide sequence ID" value="NZ_BMFY01000012.1"/>
</dbReference>
<gene>
    <name evidence="11" type="ORF">GCM10011333_26290</name>
</gene>